<feature type="binding site" evidence="1">
    <location>
        <position position="249"/>
    </location>
    <ligand>
        <name>Zn(2+)</name>
        <dbReference type="ChEBI" id="CHEBI:29105"/>
        <note>catalytic</note>
    </ligand>
</feature>
<reference evidence="5" key="1">
    <citation type="submission" date="2017-02" db="UniProtKB">
        <authorList>
            <consortium name="WormBaseParasite"/>
        </authorList>
    </citation>
    <scope>IDENTIFICATION</scope>
</reference>
<keyword evidence="2" id="KW-0472">Membrane</keyword>
<accession>A0A0N5CD62</accession>
<dbReference type="STRING" id="174720.A0A0N5CD62"/>
<dbReference type="Gene3D" id="3.40.390.10">
    <property type="entry name" value="Collagenase (Catalytic Domain)"/>
    <property type="match status" value="1"/>
</dbReference>
<dbReference type="GO" id="GO:0046872">
    <property type="term" value="F:metal ion binding"/>
    <property type="evidence" value="ECO:0007669"/>
    <property type="project" value="UniProtKB-KW"/>
</dbReference>
<sequence>MDYSLNFFNILKNTVIKRKTKISFANFLLIILLFFFTKFVPLYTRKLDLYSTSPETSVNFYHINKKSRGLKSRKSLAVSHEKANYITSFKRRRNKREPAIWGEPAGDYSIVVLEDRIIYLHGLLFVDNKISKHYQTNEDMKNGLLLMIQEANEYFYQLNVRIIIVDILETNRSDLSLYTFESYRNSILNRLPKHDFAVLVAHKYAGGLAFVGGLCNERPIMLCGFYSQKPEAMGSIFFHEVGHLVGLPHIETNKTLIVPNCKCKEAKEKGYFKNNNCLKIPGYDHECTVQSMANHFYGAHCINYQKPYVDLSKVQPVCGNGLLEGNEECDCGTTRSCININCNAKSCKRYIKIEHIIGAIVMSILLISIVLVVIVSRTINITKKEKFITKICIGKYQKLIKTFKTNQNVNHSSVLIDKSNTTNYNIKVSRTLSLRPKVPPPPPPLQIPNSTIKNLLIFNKENDFSENSSGTSTTTLEIIDEDQKNTQLKSASNNKALKDDAFETDNNDDTISWKFEDFSSSDEESNDLININQPSNIYLNRYNI</sequence>
<dbReference type="SUPFAM" id="SSF55486">
    <property type="entry name" value="Metalloproteases ('zincins'), catalytic domain"/>
    <property type="match status" value="1"/>
</dbReference>
<protein>
    <submittedName>
        <fullName evidence="5">Peptidase M12B domain-containing protein</fullName>
    </submittedName>
</protein>
<evidence type="ECO:0000313" key="5">
    <source>
        <dbReference type="WBParaSite" id="SPAL_0001580800.1"/>
    </source>
</evidence>
<dbReference type="InterPro" id="IPR024079">
    <property type="entry name" value="MetalloPept_cat_dom_sf"/>
</dbReference>
<feature type="domain" description="Peptidase M12B" evidence="3">
    <location>
        <begin position="118"/>
        <end position="296"/>
    </location>
</feature>
<feature type="active site" evidence="1">
    <location>
        <position position="240"/>
    </location>
</feature>
<feature type="binding site" evidence="1">
    <location>
        <position position="239"/>
    </location>
    <ligand>
        <name>Zn(2+)</name>
        <dbReference type="ChEBI" id="CHEBI:29105"/>
        <note>catalytic</note>
    </ligand>
</feature>
<dbReference type="PANTHER" id="PTHR11905">
    <property type="entry name" value="ADAM A DISINTEGRIN AND METALLOPROTEASE DOMAIN"/>
    <property type="match status" value="1"/>
</dbReference>
<evidence type="ECO:0000259" key="3">
    <source>
        <dbReference type="PROSITE" id="PS50215"/>
    </source>
</evidence>
<dbReference type="PANTHER" id="PTHR11905:SF250">
    <property type="entry name" value="PEPTIDASE M12B DOMAIN-CONTAINING PROTEIN"/>
    <property type="match status" value="1"/>
</dbReference>
<evidence type="ECO:0000256" key="1">
    <source>
        <dbReference type="PROSITE-ProRule" id="PRU00276"/>
    </source>
</evidence>
<evidence type="ECO:0000313" key="4">
    <source>
        <dbReference type="Proteomes" id="UP000046392"/>
    </source>
</evidence>
<dbReference type="PROSITE" id="PS50215">
    <property type="entry name" value="ADAM_MEPRO"/>
    <property type="match status" value="1"/>
</dbReference>
<feature type="transmembrane region" description="Helical" evidence="2">
    <location>
        <begin position="356"/>
        <end position="376"/>
    </location>
</feature>
<keyword evidence="1" id="KW-0862">Zinc</keyword>
<dbReference type="Proteomes" id="UP000046392">
    <property type="component" value="Unplaced"/>
</dbReference>
<feature type="transmembrane region" description="Helical" evidence="2">
    <location>
        <begin position="22"/>
        <end position="43"/>
    </location>
</feature>
<dbReference type="Pfam" id="PF01421">
    <property type="entry name" value="Reprolysin"/>
    <property type="match status" value="1"/>
</dbReference>
<dbReference type="GO" id="GO:0004222">
    <property type="term" value="F:metalloendopeptidase activity"/>
    <property type="evidence" value="ECO:0007669"/>
    <property type="project" value="InterPro"/>
</dbReference>
<evidence type="ECO:0000256" key="2">
    <source>
        <dbReference type="SAM" id="Phobius"/>
    </source>
</evidence>
<dbReference type="AlphaFoldDB" id="A0A0N5CD62"/>
<dbReference type="WBParaSite" id="SPAL_0001580800.1">
    <property type="protein sequence ID" value="SPAL_0001580800.1"/>
    <property type="gene ID" value="SPAL_0001580800"/>
</dbReference>
<keyword evidence="4" id="KW-1185">Reference proteome</keyword>
<keyword evidence="1" id="KW-0479">Metal-binding</keyword>
<proteinExistence type="predicted"/>
<name>A0A0N5CD62_STREA</name>
<feature type="binding site" evidence="1">
    <location>
        <position position="243"/>
    </location>
    <ligand>
        <name>Zn(2+)</name>
        <dbReference type="ChEBI" id="CHEBI:29105"/>
        <note>catalytic</note>
    </ligand>
</feature>
<dbReference type="InterPro" id="IPR001590">
    <property type="entry name" value="Peptidase_M12B"/>
</dbReference>
<keyword evidence="2" id="KW-0812">Transmembrane</keyword>
<keyword evidence="2" id="KW-1133">Transmembrane helix</keyword>
<dbReference type="Gene3D" id="4.10.70.10">
    <property type="entry name" value="Disintegrin domain"/>
    <property type="match status" value="1"/>
</dbReference>
<organism evidence="4 5">
    <name type="scientific">Strongyloides papillosus</name>
    <name type="common">Intestinal threadworm</name>
    <dbReference type="NCBI Taxonomy" id="174720"/>
    <lineage>
        <taxon>Eukaryota</taxon>
        <taxon>Metazoa</taxon>
        <taxon>Ecdysozoa</taxon>
        <taxon>Nematoda</taxon>
        <taxon>Chromadorea</taxon>
        <taxon>Rhabditida</taxon>
        <taxon>Tylenchina</taxon>
        <taxon>Panagrolaimomorpha</taxon>
        <taxon>Strongyloidoidea</taxon>
        <taxon>Strongyloididae</taxon>
        <taxon>Strongyloides</taxon>
    </lineage>
</organism>
<comment type="caution">
    <text evidence="1">Lacks conserved residue(s) required for the propagation of feature annotation.</text>
</comment>
<dbReference type="GO" id="GO:0006508">
    <property type="term" value="P:proteolysis"/>
    <property type="evidence" value="ECO:0007669"/>
    <property type="project" value="InterPro"/>
</dbReference>
<dbReference type="InterPro" id="IPR036436">
    <property type="entry name" value="Disintegrin_dom_sf"/>
</dbReference>